<dbReference type="OrthoDB" id="95129at2"/>
<dbReference type="Proteomes" id="UP000305760">
    <property type="component" value="Unassembled WGS sequence"/>
</dbReference>
<gene>
    <name evidence="1" type="ORF">E1B00_02530</name>
</gene>
<name>A0A5C4RUZ5_9GAMM</name>
<accession>A0A5C4RUZ5</accession>
<keyword evidence="2" id="KW-1185">Reference proteome</keyword>
<dbReference type="PIRSF" id="PIRSF014677">
    <property type="entry name" value="UCP014677"/>
    <property type="match status" value="1"/>
</dbReference>
<protein>
    <submittedName>
        <fullName evidence="1">Uncharacterized protein</fullName>
    </submittedName>
</protein>
<dbReference type="InterPro" id="IPR011202">
    <property type="entry name" value="UCP014677"/>
</dbReference>
<sequence length="526" mass="60106">MDPLMKDDLVKLLNSRQAGPFLFVGSGFSRRYVELEDWHGLLSRFCVGGKPFEYYLAAADGSFPVAAGLLAKDFNEHWWSSPDYKDSVEKEKARIKDSTSALRIEISRYLLTLDQAKAKKSKYYQEFEMLAGLNVDGVITTNWDQLLEQIFTGYKVFIGQKELLFSNPQQIGEIYKIHGCSTRPSSLVLTADDYREFNDRNAYLAAKLITIFVEHPIIFIGYSLADENIASLLRAIALCIGREQVEQLRRNLIFVQRPRADAPEGVSDTYLTIDGVQIPLVLVSTDDLRPLFEALSEVKRKIPARVLRYCKEQLYALVASSEPESKLCVVDYDEIDNHEDVEFLVGVGVANQTNHKSGPDDHHDGVGDVGYAAIEANDLFRDVLHEEGNFRPDQILKHVIKRAGKNSRNIPVFKYLHEAGIRNEEDYKKSGLDLGKWVSRDYRDFRVKAYQQVFFKHRHLSMKDLLQVATVENASGFIPCMTKEKVDLELLRGFLKDNEEKLYSKGPYASNFRKLATLYDKLKWGW</sequence>
<reference evidence="1 2" key="1">
    <citation type="submission" date="2019-03" db="EMBL/GenBank/DDBJ databases">
        <title>Arenimonas daejeonensis sp. nov., isolated from compost.</title>
        <authorList>
            <person name="Jeon C.O."/>
        </authorList>
    </citation>
    <scope>NUCLEOTIDE SEQUENCE [LARGE SCALE GENOMIC DNA]</scope>
    <source>
        <strain evidence="1 2">R29</strain>
    </source>
</reference>
<comment type="caution">
    <text evidence="1">The sequence shown here is derived from an EMBL/GenBank/DDBJ whole genome shotgun (WGS) entry which is preliminary data.</text>
</comment>
<evidence type="ECO:0000313" key="1">
    <source>
        <dbReference type="EMBL" id="TNJ34681.1"/>
    </source>
</evidence>
<dbReference type="Pfam" id="PF13289">
    <property type="entry name" value="SIR2_2"/>
    <property type="match status" value="1"/>
</dbReference>
<proteinExistence type="predicted"/>
<evidence type="ECO:0000313" key="2">
    <source>
        <dbReference type="Proteomes" id="UP000305760"/>
    </source>
</evidence>
<dbReference type="AlphaFoldDB" id="A0A5C4RUZ5"/>
<organism evidence="1 2">
    <name type="scientific">Arenimonas terrae</name>
    <dbReference type="NCBI Taxonomy" id="2546226"/>
    <lineage>
        <taxon>Bacteria</taxon>
        <taxon>Pseudomonadati</taxon>
        <taxon>Pseudomonadota</taxon>
        <taxon>Gammaproteobacteria</taxon>
        <taxon>Lysobacterales</taxon>
        <taxon>Lysobacteraceae</taxon>
        <taxon>Arenimonas</taxon>
    </lineage>
</organism>
<dbReference type="EMBL" id="SMDR01000001">
    <property type="protein sequence ID" value="TNJ34681.1"/>
    <property type="molecule type" value="Genomic_DNA"/>
</dbReference>